<gene>
    <name evidence="2" type="ORF">GPY61_30820</name>
</gene>
<sequence>MSVPSFHEGLGTDVPGLRQLIADRVRLERRRKRLTQKEFADFCGVALRTYKRFESGTCDSLEAFLSIIVAFERVVALELLFPPKEAAELKPRGPEAVLGALRARVEREQLDAVRLVDLS</sequence>
<feature type="domain" description="HTH cro/C1-type" evidence="1">
    <location>
        <begin position="25"/>
        <end position="77"/>
    </location>
</feature>
<keyword evidence="3" id="KW-1185">Reference proteome</keyword>
<organism evidence="2 3">
    <name type="scientific">Massilia cellulosiltytica</name>
    <dbReference type="NCBI Taxonomy" id="2683234"/>
    <lineage>
        <taxon>Bacteria</taxon>
        <taxon>Pseudomonadati</taxon>
        <taxon>Pseudomonadota</taxon>
        <taxon>Betaproteobacteria</taxon>
        <taxon>Burkholderiales</taxon>
        <taxon>Oxalobacteraceae</taxon>
        <taxon>Telluria group</taxon>
        <taxon>Massilia</taxon>
    </lineage>
</organism>
<dbReference type="InterPro" id="IPR010982">
    <property type="entry name" value="Lambda_DNA-bd_dom_sf"/>
</dbReference>
<protein>
    <submittedName>
        <fullName evidence="2">Helix-turn-helix domain-containing protein</fullName>
    </submittedName>
</protein>
<name>A0A7X3G608_9BURK</name>
<dbReference type="Gene3D" id="1.10.260.40">
    <property type="entry name" value="lambda repressor-like DNA-binding domains"/>
    <property type="match status" value="1"/>
</dbReference>
<comment type="caution">
    <text evidence="2">The sequence shown here is derived from an EMBL/GenBank/DDBJ whole genome shotgun (WGS) entry which is preliminary data.</text>
</comment>
<evidence type="ECO:0000313" key="3">
    <source>
        <dbReference type="Proteomes" id="UP000443353"/>
    </source>
</evidence>
<proteinExistence type="predicted"/>
<dbReference type="Proteomes" id="UP000443353">
    <property type="component" value="Unassembled WGS sequence"/>
</dbReference>
<dbReference type="PROSITE" id="PS50943">
    <property type="entry name" value="HTH_CROC1"/>
    <property type="match status" value="1"/>
</dbReference>
<dbReference type="EMBL" id="WSES01000013">
    <property type="protein sequence ID" value="MVW64326.1"/>
    <property type="molecule type" value="Genomic_DNA"/>
</dbReference>
<accession>A0A7X3G608</accession>
<evidence type="ECO:0000313" key="2">
    <source>
        <dbReference type="EMBL" id="MVW64326.1"/>
    </source>
</evidence>
<dbReference type="AlphaFoldDB" id="A0A7X3G608"/>
<dbReference type="InterPro" id="IPR001387">
    <property type="entry name" value="Cro/C1-type_HTH"/>
</dbReference>
<dbReference type="CDD" id="cd00093">
    <property type="entry name" value="HTH_XRE"/>
    <property type="match status" value="1"/>
</dbReference>
<dbReference type="SUPFAM" id="SSF47413">
    <property type="entry name" value="lambda repressor-like DNA-binding domains"/>
    <property type="match status" value="1"/>
</dbReference>
<reference evidence="2 3" key="1">
    <citation type="submission" date="2019-12" db="EMBL/GenBank/DDBJ databases">
        <authorList>
            <person name="Li C."/>
            <person name="Zhao J."/>
        </authorList>
    </citation>
    <scope>NUCLEOTIDE SEQUENCE [LARGE SCALE GENOMIC DNA]</scope>
    <source>
        <strain evidence="2 3">NEAU-DD11</strain>
    </source>
</reference>
<dbReference type="GO" id="GO:0003677">
    <property type="term" value="F:DNA binding"/>
    <property type="evidence" value="ECO:0007669"/>
    <property type="project" value="InterPro"/>
</dbReference>
<evidence type="ECO:0000259" key="1">
    <source>
        <dbReference type="PROSITE" id="PS50943"/>
    </source>
</evidence>